<dbReference type="InterPro" id="IPR051459">
    <property type="entry name" value="Cytochrome_c-type_DH"/>
</dbReference>
<reference evidence="10 11" key="1">
    <citation type="submission" date="2019-03" db="EMBL/GenBank/DDBJ databases">
        <title>Paraburkholderia sp. 7MH5, isolated from subtropical forest soil.</title>
        <authorList>
            <person name="Gao Z.-H."/>
            <person name="Qiu L.-H."/>
        </authorList>
    </citation>
    <scope>NUCLEOTIDE SEQUENCE [LARGE SCALE GENOMIC DNA]</scope>
    <source>
        <strain evidence="10 11">7MH5</strain>
    </source>
</reference>
<dbReference type="OrthoDB" id="9757546at2"/>
<dbReference type="PRINTS" id="PR00605">
    <property type="entry name" value="CYTCHROMECIC"/>
</dbReference>
<evidence type="ECO:0000256" key="4">
    <source>
        <dbReference type="ARBA" id="ARBA00022982"/>
    </source>
</evidence>
<dbReference type="GO" id="GO:0020037">
    <property type="term" value="F:heme binding"/>
    <property type="evidence" value="ECO:0007669"/>
    <property type="project" value="InterPro"/>
</dbReference>
<feature type="transmembrane region" description="Helical" evidence="8">
    <location>
        <begin position="25"/>
        <end position="46"/>
    </location>
</feature>
<dbReference type="EMBL" id="CP038151">
    <property type="protein sequence ID" value="QBR03732.1"/>
    <property type="molecule type" value="Genomic_DNA"/>
</dbReference>
<dbReference type="GO" id="GO:0009055">
    <property type="term" value="F:electron transfer activity"/>
    <property type="evidence" value="ECO:0007669"/>
    <property type="project" value="InterPro"/>
</dbReference>
<keyword evidence="8" id="KW-0812">Transmembrane</keyword>
<dbReference type="AlphaFoldDB" id="A0A4P7DAF7"/>
<keyword evidence="3 6" id="KW-0479">Metal-binding</keyword>
<keyword evidence="1" id="KW-0813">Transport</keyword>
<keyword evidence="2 6" id="KW-0349">Heme</keyword>
<keyword evidence="8" id="KW-1133">Transmembrane helix</keyword>
<evidence type="ECO:0000259" key="9">
    <source>
        <dbReference type="PROSITE" id="PS51007"/>
    </source>
</evidence>
<keyword evidence="5 6" id="KW-0408">Iron</keyword>
<evidence type="ECO:0000313" key="11">
    <source>
        <dbReference type="Proteomes" id="UP000295727"/>
    </source>
</evidence>
<evidence type="ECO:0000256" key="5">
    <source>
        <dbReference type="ARBA" id="ARBA00023004"/>
    </source>
</evidence>
<dbReference type="GO" id="GO:0005506">
    <property type="term" value="F:iron ion binding"/>
    <property type="evidence" value="ECO:0007669"/>
    <property type="project" value="InterPro"/>
</dbReference>
<dbReference type="Gene3D" id="1.10.760.10">
    <property type="entry name" value="Cytochrome c-like domain"/>
    <property type="match status" value="1"/>
</dbReference>
<organism evidence="10 11">
    <name type="scientific">Paraburkholderia pallida</name>
    <dbReference type="NCBI Taxonomy" id="2547399"/>
    <lineage>
        <taxon>Bacteria</taxon>
        <taxon>Pseudomonadati</taxon>
        <taxon>Pseudomonadota</taxon>
        <taxon>Betaproteobacteria</taxon>
        <taxon>Burkholderiales</taxon>
        <taxon>Burkholderiaceae</taxon>
        <taxon>Paraburkholderia</taxon>
    </lineage>
</organism>
<dbReference type="InterPro" id="IPR036909">
    <property type="entry name" value="Cyt_c-like_dom_sf"/>
</dbReference>
<accession>A0A4P7DAF7</accession>
<feature type="region of interest" description="Disordered" evidence="7">
    <location>
        <begin position="179"/>
        <end position="198"/>
    </location>
</feature>
<dbReference type="PROSITE" id="PS51007">
    <property type="entry name" value="CYTC"/>
    <property type="match status" value="1"/>
</dbReference>
<evidence type="ECO:0000256" key="3">
    <source>
        <dbReference type="ARBA" id="ARBA00022723"/>
    </source>
</evidence>
<evidence type="ECO:0000256" key="7">
    <source>
        <dbReference type="SAM" id="MobiDB-lite"/>
    </source>
</evidence>
<dbReference type="InterPro" id="IPR008168">
    <property type="entry name" value="Cyt_C_IC"/>
</dbReference>
<feature type="compositionally biased region" description="Basic and acidic residues" evidence="7">
    <location>
        <begin position="10"/>
        <end position="20"/>
    </location>
</feature>
<evidence type="ECO:0000256" key="8">
    <source>
        <dbReference type="SAM" id="Phobius"/>
    </source>
</evidence>
<dbReference type="InterPro" id="IPR009056">
    <property type="entry name" value="Cyt_c-like_dom"/>
</dbReference>
<evidence type="ECO:0000256" key="6">
    <source>
        <dbReference type="PROSITE-ProRule" id="PRU00433"/>
    </source>
</evidence>
<gene>
    <name evidence="10" type="ORF">E1956_42320</name>
</gene>
<keyword evidence="11" id="KW-1185">Reference proteome</keyword>
<evidence type="ECO:0000256" key="1">
    <source>
        <dbReference type="ARBA" id="ARBA00022448"/>
    </source>
</evidence>
<dbReference type="Proteomes" id="UP000295727">
    <property type="component" value="Chromosome 4"/>
</dbReference>
<dbReference type="Pfam" id="PF00034">
    <property type="entry name" value="Cytochrom_C"/>
    <property type="match status" value="1"/>
</dbReference>
<evidence type="ECO:0000256" key="2">
    <source>
        <dbReference type="ARBA" id="ARBA00022617"/>
    </source>
</evidence>
<dbReference type="SUPFAM" id="SSF46626">
    <property type="entry name" value="Cytochrome c"/>
    <property type="match status" value="1"/>
</dbReference>
<name>A0A4P7DAF7_9BURK</name>
<feature type="domain" description="Cytochrome c" evidence="9">
    <location>
        <begin position="71"/>
        <end position="161"/>
    </location>
</feature>
<dbReference type="PANTHER" id="PTHR35008:SF8">
    <property type="entry name" value="ALCOHOL DEHYDROGENASE CYTOCHROME C SUBUNIT"/>
    <property type="match status" value="1"/>
</dbReference>
<sequence length="198" mass="20172">MSKPQNQDNVHGREYPEPKEQANPVPWLLGLIAASLTVWGVSYFLLNPDLIPHGASASGGGDVVTASGGSGGSTDGGQIFTTRCASCHQATGAGLPGVFPPLAGSEWVNGDAKTVARILLLGINGKITVTGATFNGSMPAFGSTLSDAEIAAVASHVRSSFGNKAPAITADTVKAERTALGSRTTPWAGGDELKSQQK</sequence>
<keyword evidence="4" id="KW-0249">Electron transport</keyword>
<protein>
    <submittedName>
        <fullName evidence="10">Cytochrome c</fullName>
    </submittedName>
</protein>
<keyword evidence="8" id="KW-0472">Membrane</keyword>
<evidence type="ECO:0000313" key="10">
    <source>
        <dbReference type="EMBL" id="QBR03732.1"/>
    </source>
</evidence>
<proteinExistence type="predicted"/>
<dbReference type="PANTHER" id="PTHR35008">
    <property type="entry name" value="BLL4482 PROTEIN-RELATED"/>
    <property type="match status" value="1"/>
</dbReference>
<dbReference type="RefSeq" id="WP_134759422.1">
    <property type="nucleotide sequence ID" value="NZ_CP038151.1"/>
</dbReference>
<dbReference type="KEGG" id="ppai:E1956_42320"/>
<feature type="region of interest" description="Disordered" evidence="7">
    <location>
        <begin position="1"/>
        <end position="20"/>
    </location>
</feature>